<dbReference type="GO" id="GO:0047324">
    <property type="term" value="F:phosphoenolpyruvate-glycerone phosphotransferase activity"/>
    <property type="evidence" value="ECO:0007669"/>
    <property type="project" value="UniProtKB-EC"/>
</dbReference>
<feature type="domain" description="DhaK" evidence="1">
    <location>
        <begin position="7"/>
        <end position="330"/>
    </location>
</feature>
<reference evidence="2 3" key="1">
    <citation type="submission" date="2018-11" db="EMBL/GenBank/DDBJ databases">
        <title>Multidrug-resistant genes are associated with an 42-kb island TGI1 carrying a complex class 1 integron in a Trueperella pyogenes.</title>
        <authorList>
            <person name="Dong W."/>
        </authorList>
    </citation>
    <scope>NUCLEOTIDE SEQUENCE [LARGE SCALE GENOMIC DNA]</scope>
    <source>
        <strain evidence="2 3">TP4</strain>
    </source>
</reference>
<dbReference type="Gene3D" id="3.40.50.10440">
    <property type="entry name" value="Dihydroxyacetone kinase, domain 1"/>
    <property type="match status" value="1"/>
</dbReference>
<protein>
    <submittedName>
        <fullName evidence="2">Dihydroxyacetone kinase subunit DhaK</fullName>
        <ecNumber evidence="2">2.7.1.121</ecNumber>
    </submittedName>
</protein>
<dbReference type="PROSITE" id="PS51481">
    <property type="entry name" value="DHAK"/>
    <property type="match status" value="1"/>
</dbReference>
<dbReference type="SUPFAM" id="SSF82549">
    <property type="entry name" value="DAK1/DegV-like"/>
    <property type="match status" value="1"/>
</dbReference>
<accession>A0A3Q9GKA3</accession>
<proteinExistence type="predicted"/>
<dbReference type="PANTHER" id="PTHR28629:SF4">
    <property type="entry name" value="TRIOKINASE_FMN CYCLASE"/>
    <property type="match status" value="1"/>
</dbReference>
<dbReference type="InterPro" id="IPR050861">
    <property type="entry name" value="Dihydroxyacetone_Kinase"/>
</dbReference>
<evidence type="ECO:0000259" key="1">
    <source>
        <dbReference type="PROSITE" id="PS51481"/>
    </source>
</evidence>
<dbReference type="InterPro" id="IPR004006">
    <property type="entry name" value="DhaK_dom"/>
</dbReference>
<dbReference type="EC" id="2.7.1.121" evidence="2"/>
<keyword evidence="2" id="KW-0808">Transferase</keyword>
<dbReference type="EMBL" id="CP033905">
    <property type="protein sequence ID" value="AZR06893.1"/>
    <property type="molecule type" value="Genomic_DNA"/>
</dbReference>
<name>A0A3Q9GKA3_9ACTO</name>
<sequence>MKKILNTPDSFVQDTMEGIALAHPDKVALLDDDFRVLVSKYPTSEGKVGIVTGGGSGHLPLFLGYVGEGMLDGCAVGEVFASPSAEKMAEMIRACDRGAGVVCLFGNYNGDLFNFRMAMEDVEFDDIETRAVVVGDDVASSPAESADKRRGVAGIVYAYKVAGAAATEGRDLDAVVEVTRKALDNIRTMGVALTPTIVPKVGKPGFTIADDEIEIGMGIHGEAGIEVRKMMCADEIAELIVGTIERDMPLTSGDRVSVLINGLGGTPLEEQYIVYRAVHRLLLEQDVHVVMPHIGEFATSMEMAGLSVTLFKLDDELETLLRAPARTPFYTNLNK</sequence>
<dbReference type="GO" id="GO:0005829">
    <property type="term" value="C:cytosol"/>
    <property type="evidence" value="ECO:0007669"/>
    <property type="project" value="TreeGrafter"/>
</dbReference>
<dbReference type="GO" id="GO:0004371">
    <property type="term" value="F:glycerone kinase activity"/>
    <property type="evidence" value="ECO:0007669"/>
    <property type="project" value="InterPro"/>
</dbReference>
<dbReference type="GO" id="GO:0019563">
    <property type="term" value="P:glycerol catabolic process"/>
    <property type="evidence" value="ECO:0007669"/>
    <property type="project" value="TreeGrafter"/>
</dbReference>
<dbReference type="Pfam" id="PF02733">
    <property type="entry name" value="Dak1"/>
    <property type="match status" value="1"/>
</dbReference>
<dbReference type="PANTHER" id="PTHR28629">
    <property type="entry name" value="TRIOKINASE/FMN CYCLASE"/>
    <property type="match status" value="1"/>
</dbReference>
<dbReference type="AlphaFoldDB" id="A0A3Q9GKA3"/>
<dbReference type="Gene3D" id="3.30.1180.20">
    <property type="entry name" value="Dihydroxyacetone kinase, domain 2"/>
    <property type="match status" value="1"/>
</dbReference>
<dbReference type="FunFam" id="3.40.50.10440:FF:000001">
    <property type="entry name" value="Dihydroxyacetone kinase, DhaK subunit"/>
    <property type="match status" value="1"/>
</dbReference>
<keyword evidence="2" id="KW-0418">Kinase</keyword>
<organism evidence="2 3">
    <name type="scientific">Trueperella pyogenes</name>
    <dbReference type="NCBI Taxonomy" id="1661"/>
    <lineage>
        <taxon>Bacteria</taxon>
        <taxon>Bacillati</taxon>
        <taxon>Actinomycetota</taxon>
        <taxon>Actinomycetes</taxon>
        <taxon>Actinomycetales</taxon>
        <taxon>Actinomycetaceae</taxon>
        <taxon>Trueperella</taxon>
    </lineage>
</organism>
<evidence type="ECO:0000313" key="3">
    <source>
        <dbReference type="Proteomes" id="UP000275951"/>
    </source>
</evidence>
<dbReference type="Proteomes" id="UP000275951">
    <property type="component" value="Chromosome"/>
</dbReference>
<gene>
    <name evidence="2" type="primary">dhaK</name>
    <name evidence="2" type="ORF">EBQ10_06030</name>
</gene>
<evidence type="ECO:0000313" key="2">
    <source>
        <dbReference type="EMBL" id="AZR06893.1"/>
    </source>
</evidence>
<dbReference type="RefSeq" id="WP_114949880.1">
    <property type="nucleotide sequence ID" value="NZ_CP033905.1"/>
</dbReference>